<sequence>LEGKKRRRKLTENGVVGIHGDLILGGISDETLRFREGHIAGRCAVTLIIGDDLDLAVLEDADAGICRAKIDTNCGCFRHFFDSVR</sequence>
<protein>
    <submittedName>
        <fullName evidence="1">NAD-specific glutamate dehydrogenase</fullName>
    </submittedName>
</protein>
<evidence type="ECO:0000313" key="1">
    <source>
        <dbReference type="EMBL" id="EZA53153.1"/>
    </source>
</evidence>
<dbReference type="Proteomes" id="UP000053097">
    <property type="component" value="Unassembled WGS sequence"/>
</dbReference>
<organism evidence="1 2">
    <name type="scientific">Ooceraea biroi</name>
    <name type="common">Clonal raider ant</name>
    <name type="synonym">Cerapachys biroi</name>
    <dbReference type="NCBI Taxonomy" id="2015173"/>
    <lineage>
        <taxon>Eukaryota</taxon>
        <taxon>Metazoa</taxon>
        <taxon>Ecdysozoa</taxon>
        <taxon>Arthropoda</taxon>
        <taxon>Hexapoda</taxon>
        <taxon>Insecta</taxon>
        <taxon>Pterygota</taxon>
        <taxon>Neoptera</taxon>
        <taxon>Endopterygota</taxon>
        <taxon>Hymenoptera</taxon>
        <taxon>Apocrita</taxon>
        <taxon>Aculeata</taxon>
        <taxon>Formicoidea</taxon>
        <taxon>Formicidae</taxon>
        <taxon>Dorylinae</taxon>
        <taxon>Ooceraea</taxon>
    </lineage>
</organism>
<reference evidence="1 2" key="1">
    <citation type="journal article" date="2014" name="Curr. Biol.">
        <title>The genome of the clonal raider ant Cerapachys biroi.</title>
        <authorList>
            <person name="Oxley P.R."/>
            <person name="Ji L."/>
            <person name="Fetter-Pruneda I."/>
            <person name="McKenzie S.K."/>
            <person name="Li C."/>
            <person name="Hu H."/>
            <person name="Zhang G."/>
            <person name="Kronauer D.J."/>
        </authorList>
    </citation>
    <scope>NUCLEOTIDE SEQUENCE [LARGE SCALE GENOMIC DNA]</scope>
</reference>
<dbReference type="OMA" id="MLENTHA"/>
<gene>
    <name evidence="1" type="ORF">X777_06232</name>
</gene>
<dbReference type="EMBL" id="KK107293">
    <property type="protein sequence ID" value="EZA53153.1"/>
    <property type="molecule type" value="Genomic_DNA"/>
</dbReference>
<keyword evidence="2" id="KW-1185">Reference proteome</keyword>
<dbReference type="InterPro" id="IPR019651">
    <property type="entry name" value="Glutamate_DH_NAD-spec"/>
</dbReference>
<proteinExistence type="predicted"/>
<dbReference type="Pfam" id="PF10712">
    <property type="entry name" value="NAD-GH"/>
    <property type="match status" value="1"/>
</dbReference>
<accession>A0A026WB43</accession>
<dbReference type="STRING" id="2015173.A0A026WB43"/>
<evidence type="ECO:0000313" key="2">
    <source>
        <dbReference type="Proteomes" id="UP000053097"/>
    </source>
</evidence>
<feature type="non-terminal residue" evidence="1">
    <location>
        <position position="1"/>
    </location>
</feature>
<name>A0A026WB43_OOCBI</name>
<dbReference type="AlphaFoldDB" id="A0A026WB43"/>